<reference evidence="2 3" key="1">
    <citation type="submission" date="2018-10" db="EMBL/GenBank/DDBJ databases">
        <title>A high-quality apple genome assembly.</title>
        <authorList>
            <person name="Hu J."/>
        </authorList>
    </citation>
    <scope>NUCLEOTIDE SEQUENCE [LARGE SCALE GENOMIC DNA]</scope>
    <source>
        <strain evidence="3">cv. HFTH1</strain>
        <tissue evidence="2">Young leaf</tissue>
    </source>
</reference>
<accession>A0A498HVK4</accession>
<dbReference type="Proteomes" id="UP000290289">
    <property type="component" value="Chromosome 15"/>
</dbReference>
<feature type="compositionally biased region" description="Polar residues" evidence="1">
    <location>
        <begin position="428"/>
        <end position="439"/>
    </location>
</feature>
<dbReference type="GO" id="GO:0004617">
    <property type="term" value="F:phosphoglycerate dehydrogenase activity"/>
    <property type="evidence" value="ECO:0007669"/>
    <property type="project" value="TreeGrafter"/>
</dbReference>
<organism evidence="2 3">
    <name type="scientific">Malus domestica</name>
    <name type="common">Apple</name>
    <name type="synonym">Pyrus malus</name>
    <dbReference type="NCBI Taxonomy" id="3750"/>
    <lineage>
        <taxon>Eukaryota</taxon>
        <taxon>Viridiplantae</taxon>
        <taxon>Streptophyta</taxon>
        <taxon>Embryophyta</taxon>
        <taxon>Tracheophyta</taxon>
        <taxon>Spermatophyta</taxon>
        <taxon>Magnoliopsida</taxon>
        <taxon>eudicotyledons</taxon>
        <taxon>Gunneridae</taxon>
        <taxon>Pentapetalae</taxon>
        <taxon>rosids</taxon>
        <taxon>fabids</taxon>
        <taxon>Rosales</taxon>
        <taxon>Rosaceae</taxon>
        <taxon>Amygdaloideae</taxon>
        <taxon>Maleae</taxon>
        <taxon>Malus</taxon>
    </lineage>
</organism>
<evidence type="ECO:0000313" key="2">
    <source>
        <dbReference type="EMBL" id="RXH73201.1"/>
    </source>
</evidence>
<dbReference type="PANTHER" id="PTHR42938:SF11">
    <property type="entry name" value="ERYTHRONATE-4-PHOSPHATE DEHYDROGENASE FAMILY PROTEIN"/>
    <property type="match status" value="1"/>
</dbReference>
<gene>
    <name evidence="2" type="ORF">DVH24_012885</name>
</gene>
<proteinExistence type="predicted"/>
<comment type="caution">
    <text evidence="2">The sequence shown here is derived from an EMBL/GenBank/DDBJ whole genome shotgun (WGS) entry which is preliminary data.</text>
</comment>
<dbReference type="EMBL" id="RDQH01000341">
    <property type="protein sequence ID" value="RXH73201.1"/>
    <property type="molecule type" value="Genomic_DNA"/>
</dbReference>
<feature type="region of interest" description="Disordered" evidence="1">
    <location>
        <begin position="410"/>
        <end position="439"/>
    </location>
</feature>
<dbReference type="PANTHER" id="PTHR42938">
    <property type="entry name" value="FORMATE DEHYDROGENASE 1"/>
    <property type="match status" value="1"/>
</dbReference>
<evidence type="ECO:0000313" key="3">
    <source>
        <dbReference type="Proteomes" id="UP000290289"/>
    </source>
</evidence>
<keyword evidence="3" id="KW-1185">Reference proteome</keyword>
<sequence>MDGSNEVSSNGEVENHALQIIRYSPYQPCSKLPSSWFDLRVFYVRISNFKVDDSTPKFLTLHHIPVSPDTLLEVNGAKTSIHSEGVSSHLRRDRVDKKSEEATFVNTDSIRLTGSARFEVYDKDDLILSGVLEMSNSNGFIGESKNNVKRWSMNCESDISACTGFLKGKHLGGAELTAPTIEVYITGCFSGTPIILTKTLQLHFRKKHNRKSTLGAIPEYETTECQKDVSRGVDMEVHIETFFFLATACLCFLPRNVLLVKQGLANRILSYGTWVLWVGHSFQEMGLYSICRFCLLFHILVEVRLTLASSNETWGWSVIVGPTFYWVVVDSILKVAEYRNYKPENEDEYNNMYWRRTEYMDGEDGELSWFNAGVRVGVGIGLGVCLGVGIGVGLLGRETQLAAGVRLTGSGATSAPERPLAQCGGLSSGHQNAADFTSS</sequence>
<protein>
    <submittedName>
        <fullName evidence="2">Uncharacterized protein</fullName>
    </submittedName>
</protein>
<name>A0A498HVK4_MALDO</name>
<evidence type="ECO:0000256" key="1">
    <source>
        <dbReference type="SAM" id="MobiDB-lite"/>
    </source>
</evidence>
<dbReference type="AlphaFoldDB" id="A0A498HVK4"/>